<dbReference type="GO" id="GO:0005829">
    <property type="term" value="C:cytosol"/>
    <property type="evidence" value="ECO:0007669"/>
    <property type="project" value="TreeGrafter"/>
</dbReference>
<evidence type="ECO:0000256" key="5">
    <source>
        <dbReference type="ARBA" id="ARBA00022840"/>
    </source>
</evidence>
<feature type="domain" description="PhoH-like protein" evidence="8">
    <location>
        <begin position="111"/>
        <end position="314"/>
    </location>
</feature>
<gene>
    <name evidence="9" type="ORF">HF992_02720</name>
</gene>
<organism evidence="9 10">
    <name type="scientific">Streptococcus ovuberis</name>
    <dbReference type="NCBI Taxonomy" id="1936207"/>
    <lineage>
        <taxon>Bacteria</taxon>
        <taxon>Bacillati</taxon>
        <taxon>Bacillota</taxon>
        <taxon>Bacilli</taxon>
        <taxon>Lactobacillales</taxon>
        <taxon>Streptococcaceae</taxon>
        <taxon>Streptococcus</taxon>
    </lineage>
</organism>
<reference evidence="9 10" key="1">
    <citation type="submission" date="2020-04" db="EMBL/GenBank/DDBJ databases">
        <title>MicrobeNet Type strains.</title>
        <authorList>
            <person name="Nicholson A.C."/>
        </authorList>
    </citation>
    <scope>NUCLEOTIDE SEQUENCE [LARGE SCALE GENOMIC DNA]</scope>
    <source>
        <strain evidence="9 10">CCUG 69612</strain>
    </source>
</reference>
<dbReference type="SUPFAM" id="SSF52540">
    <property type="entry name" value="P-loop containing nucleoside triphosphate hydrolases"/>
    <property type="match status" value="1"/>
</dbReference>
<comment type="subcellular location">
    <subcellularLocation>
        <location evidence="1">Cytoplasm</location>
    </subcellularLocation>
</comment>
<evidence type="ECO:0000259" key="8">
    <source>
        <dbReference type="Pfam" id="PF02562"/>
    </source>
</evidence>
<evidence type="ECO:0000256" key="3">
    <source>
        <dbReference type="ARBA" id="ARBA00022490"/>
    </source>
</evidence>
<protein>
    <recommendedName>
        <fullName evidence="6">PhoH-like protein</fullName>
    </recommendedName>
</protein>
<evidence type="ECO:0000313" key="9">
    <source>
        <dbReference type="EMBL" id="NKZ19768.1"/>
    </source>
</evidence>
<dbReference type="FunFam" id="3.40.50.300:FF:000013">
    <property type="entry name" value="PhoH family ATPase"/>
    <property type="match status" value="1"/>
</dbReference>
<comment type="similarity">
    <text evidence="2">Belongs to the PhoH family.</text>
</comment>
<dbReference type="GO" id="GO:0005524">
    <property type="term" value="F:ATP binding"/>
    <property type="evidence" value="ECO:0007669"/>
    <property type="project" value="UniProtKB-KW"/>
</dbReference>
<dbReference type="Proteomes" id="UP000522720">
    <property type="component" value="Unassembled WGS sequence"/>
</dbReference>
<evidence type="ECO:0000256" key="1">
    <source>
        <dbReference type="ARBA" id="ARBA00004496"/>
    </source>
</evidence>
<proteinExistence type="inferred from homology"/>
<evidence type="ECO:0000313" key="10">
    <source>
        <dbReference type="Proteomes" id="UP000522720"/>
    </source>
</evidence>
<sequence>MQKHTIDIPLKHPDDVMALFGTNERHLKRLEQEFDVAIHARTEIVQVIGQEADVELTRMVIQSLLVLVGRGLLINTSDVVTAINMARNDEINKFVALYEEEIIKDNYGKPIRVKTLGQKVYVDSVKHHDVVFGIGPAGTGKTFLAVTLAVTALKRGQAKRIILTRPAVEAGESLGFLPGDLKEKVDPYLRPVYDALYQILGKEQTTRLMEREIIEIAPLAYMRGRTLDDAFVILDEAQNTTIMQMKMFLTRLGFNSKMIVNGDISQIDLPRQVKSGLIDAAQKLQHISQIDFVYLSAKDVVRHPVVAEIINAYEGAIETEQGSTRGKHRELASDERTEESAESKK</sequence>
<evidence type="ECO:0000256" key="7">
    <source>
        <dbReference type="SAM" id="MobiDB-lite"/>
    </source>
</evidence>
<evidence type="ECO:0000256" key="4">
    <source>
        <dbReference type="ARBA" id="ARBA00022741"/>
    </source>
</evidence>
<dbReference type="AlphaFoldDB" id="A0A7X6MYF0"/>
<feature type="region of interest" description="Disordered" evidence="7">
    <location>
        <begin position="320"/>
        <end position="345"/>
    </location>
</feature>
<keyword evidence="5" id="KW-0067">ATP-binding</keyword>
<keyword evidence="3" id="KW-0963">Cytoplasm</keyword>
<feature type="compositionally biased region" description="Basic and acidic residues" evidence="7">
    <location>
        <begin position="329"/>
        <end position="345"/>
    </location>
</feature>
<dbReference type="EMBL" id="JAAXPR010000003">
    <property type="protein sequence ID" value="NKZ19768.1"/>
    <property type="molecule type" value="Genomic_DNA"/>
</dbReference>
<dbReference type="InterPro" id="IPR027417">
    <property type="entry name" value="P-loop_NTPase"/>
</dbReference>
<comment type="caution">
    <text evidence="9">The sequence shown here is derived from an EMBL/GenBank/DDBJ whole genome shotgun (WGS) entry which is preliminary data.</text>
</comment>
<keyword evidence="4" id="KW-0547">Nucleotide-binding</keyword>
<dbReference type="RefSeq" id="WP_168548522.1">
    <property type="nucleotide sequence ID" value="NZ_JAAXPR010000003.1"/>
</dbReference>
<evidence type="ECO:0000256" key="6">
    <source>
        <dbReference type="ARBA" id="ARBA00039970"/>
    </source>
</evidence>
<dbReference type="PANTHER" id="PTHR30473">
    <property type="entry name" value="PROTEIN PHOH"/>
    <property type="match status" value="1"/>
</dbReference>
<dbReference type="Gene3D" id="3.40.50.300">
    <property type="entry name" value="P-loop containing nucleotide triphosphate hydrolases"/>
    <property type="match status" value="1"/>
</dbReference>
<name>A0A7X6MYF0_9STRE</name>
<accession>A0A7X6MYF0</accession>
<dbReference type="InterPro" id="IPR003714">
    <property type="entry name" value="PhoH"/>
</dbReference>
<evidence type="ECO:0000256" key="2">
    <source>
        <dbReference type="ARBA" id="ARBA00010393"/>
    </source>
</evidence>
<dbReference type="InterPro" id="IPR051451">
    <property type="entry name" value="PhoH2-like"/>
</dbReference>
<dbReference type="PANTHER" id="PTHR30473:SF1">
    <property type="entry name" value="PHOH-LIKE PROTEIN"/>
    <property type="match status" value="1"/>
</dbReference>
<dbReference type="Pfam" id="PF02562">
    <property type="entry name" value="PhoH"/>
    <property type="match status" value="1"/>
</dbReference>
<keyword evidence="10" id="KW-1185">Reference proteome</keyword>